<dbReference type="EMBL" id="VYXP01000004">
    <property type="protein sequence ID" value="KAA9131892.1"/>
    <property type="molecule type" value="Genomic_DNA"/>
</dbReference>
<reference evidence="3 4" key="1">
    <citation type="submission" date="2019-09" db="EMBL/GenBank/DDBJ databases">
        <title>Wenzhouxiangella sp. Genome sequencing and assembly.</title>
        <authorList>
            <person name="Zhang R."/>
        </authorList>
    </citation>
    <scope>NUCLEOTIDE SEQUENCE [LARGE SCALE GENOMIC DNA]</scope>
    <source>
        <strain evidence="3 4">W260</strain>
    </source>
</reference>
<sequence length="251" mass="28715">MEPCLRAPPSGDSHFRAAHDNPSRSGLRKPRIVTALRLKENNGLRFFYCPNPGACRDRPRWLISPFRARTRERSLLSATAFELHTSRLVLREFREADADDLYQLNADSDVMRYTGDAPFPSPAAARKFIRDYDHYARHGFGRWAVIRKADEQFMGFCGLRRHPEFGDVDLAYRIAHRFWDSGYATEAARAALGAGFDQFGLDTITGWAMRENLPSITVLQKLGMRFREMAEDNGVFWLVYAISRERYASGG</sequence>
<dbReference type="PANTHER" id="PTHR43792">
    <property type="entry name" value="GNAT FAMILY, PUTATIVE (AFU_ORTHOLOGUE AFUA_3G00765)-RELATED-RELATED"/>
    <property type="match status" value="1"/>
</dbReference>
<evidence type="ECO:0000313" key="3">
    <source>
        <dbReference type="EMBL" id="KAA9131892.1"/>
    </source>
</evidence>
<dbReference type="Pfam" id="PF13302">
    <property type="entry name" value="Acetyltransf_3"/>
    <property type="match status" value="1"/>
</dbReference>
<keyword evidence="3" id="KW-0808">Transferase</keyword>
<name>A0A5N0TAA3_9GAMM</name>
<comment type="caution">
    <text evidence="3">The sequence shown here is derived from an EMBL/GenBank/DDBJ whole genome shotgun (WGS) entry which is preliminary data.</text>
</comment>
<dbReference type="Gene3D" id="3.40.630.30">
    <property type="match status" value="1"/>
</dbReference>
<evidence type="ECO:0000256" key="1">
    <source>
        <dbReference type="SAM" id="MobiDB-lite"/>
    </source>
</evidence>
<proteinExistence type="predicted"/>
<dbReference type="Proteomes" id="UP000325372">
    <property type="component" value="Unassembled WGS sequence"/>
</dbReference>
<evidence type="ECO:0000259" key="2">
    <source>
        <dbReference type="PROSITE" id="PS51186"/>
    </source>
</evidence>
<dbReference type="SUPFAM" id="SSF55729">
    <property type="entry name" value="Acyl-CoA N-acyltransferases (Nat)"/>
    <property type="match status" value="1"/>
</dbReference>
<gene>
    <name evidence="3" type="ORF">F3N42_06870</name>
</gene>
<keyword evidence="4" id="KW-1185">Reference proteome</keyword>
<protein>
    <submittedName>
        <fullName evidence="3">GNAT family N-acetyltransferase</fullName>
    </submittedName>
</protein>
<dbReference type="GO" id="GO:0016747">
    <property type="term" value="F:acyltransferase activity, transferring groups other than amino-acyl groups"/>
    <property type="evidence" value="ECO:0007669"/>
    <property type="project" value="InterPro"/>
</dbReference>
<dbReference type="PANTHER" id="PTHR43792:SF1">
    <property type="entry name" value="N-ACETYLTRANSFERASE DOMAIN-CONTAINING PROTEIN"/>
    <property type="match status" value="1"/>
</dbReference>
<feature type="region of interest" description="Disordered" evidence="1">
    <location>
        <begin position="1"/>
        <end position="26"/>
    </location>
</feature>
<evidence type="ECO:0000313" key="4">
    <source>
        <dbReference type="Proteomes" id="UP000325372"/>
    </source>
</evidence>
<accession>A0A5N0TAA3</accession>
<dbReference type="PROSITE" id="PS51186">
    <property type="entry name" value="GNAT"/>
    <property type="match status" value="1"/>
</dbReference>
<dbReference type="AlphaFoldDB" id="A0A5N0TAA3"/>
<dbReference type="InterPro" id="IPR016181">
    <property type="entry name" value="Acyl_CoA_acyltransferase"/>
</dbReference>
<dbReference type="InterPro" id="IPR051531">
    <property type="entry name" value="N-acetyltransferase"/>
</dbReference>
<feature type="compositionally biased region" description="Basic and acidic residues" evidence="1">
    <location>
        <begin position="13"/>
        <end position="22"/>
    </location>
</feature>
<feature type="domain" description="N-acetyltransferase" evidence="2">
    <location>
        <begin position="88"/>
        <end position="245"/>
    </location>
</feature>
<dbReference type="InterPro" id="IPR000182">
    <property type="entry name" value="GNAT_dom"/>
</dbReference>
<organism evidence="3 4">
    <name type="scientific">Marinihelvus fidelis</name>
    <dbReference type="NCBI Taxonomy" id="2613842"/>
    <lineage>
        <taxon>Bacteria</taxon>
        <taxon>Pseudomonadati</taxon>
        <taxon>Pseudomonadota</taxon>
        <taxon>Gammaproteobacteria</taxon>
        <taxon>Chromatiales</taxon>
        <taxon>Wenzhouxiangellaceae</taxon>
        <taxon>Marinihelvus</taxon>
    </lineage>
</organism>